<gene>
    <name evidence="6" type="ORF">GCM10022242_25600</name>
</gene>
<comment type="caution">
    <text evidence="6">The sequence shown here is derived from an EMBL/GenBank/DDBJ whole genome shotgun (WGS) entry which is preliminary data.</text>
</comment>
<keyword evidence="1" id="KW-0808">Transferase</keyword>
<accession>A0ABP7INH2</accession>
<dbReference type="SUPFAM" id="SSF55781">
    <property type="entry name" value="GAF domain-like"/>
    <property type="match status" value="1"/>
</dbReference>
<dbReference type="InterPro" id="IPR005561">
    <property type="entry name" value="ANTAR"/>
</dbReference>
<dbReference type="EMBL" id="BAABAH010000008">
    <property type="protein sequence ID" value="GAA3822927.1"/>
    <property type="molecule type" value="Genomic_DNA"/>
</dbReference>
<dbReference type="PROSITE" id="PS50921">
    <property type="entry name" value="ANTAR"/>
    <property type="match status" value="1"/>
</dbReference>
<protein>
    <submittedName>
        <fullName evidence="6">GAF and ANTAR domain-containing protein</fullName>
    </submittedName>
</protein>
<dbReference type="Pfam" id="PF03861">
    <property type="entry name" value="ANTAR"/>
    <property type="match status" value="1"/>
</dbReference>
<keyword evidence="7" id="KW-1185">Reference proteome</keyword>
<name>A0ABP7INH2_9ACTN</name>
<dbReference type="InterPro" id="IPR012074">
    <property type="entry name" value="GAF_ANTAR"/>
</dbReference>
<dbReference type="InterPro" id="IPR003018">
    <property type="entry name" value="GAF"/>
</dbReference>
<dbReference type="InterPro" id="IPR036388">
    <property type="entry name" value="WH-like_DNA-bd_sf"/>
</dbReference>
<evidence type="ECO:0000256" key="4">
    <source>
        <dbReference type="ARBA" id="ARBA00023163"/>
    </source>
</evidence>
<dbReference type="InterPro" id="IPR029016">
    <property type="entry name" value="GAF-like_dom_sf"/>
</dbReference>
<proteinExistence type="predicted"/>
<dbReference type="SUPFAM" id="SSF52172">
    <property type="entry name" value="CheY-like"/>
    <property type="match status" value="1"/>
</dbReference>
<dbReference type="Gene3D" id="3.30.450.40">
    <property type="match status" value="1"/>
</dbReference>
<dbReference type="Proteomes" id="UP001501821">
    <property type="component" value="Unassembled WGS sequence"/>
</dbReference>
<keyword evidence="2" id="KW-0418">Kinase</keyword>
<sequence>MDQQDIIDVARRLAEALNPGDLDSTLGQITAAAVEVLPDVHYASITIRDADDRLETAAPTDPMLLKLDEAQYLFREGPCYEAAADKVHVTSPDLASDPRFPRYAPVAVEAGILAQAGIRLFEVNGTSGALNLYSEQVGSFGDLAVLGQLFAHQAGVALDYAREIENVREALNNRGVIGQAVGIVMERFRLDDARAFGFLVRLSQEANTKVRVLAEELVARAREDYDSADAG</sequence>
<evidence type="ECO:0000313" key="6">
    <source>
        <dbReference type="EMBL" id="GAA3822927.1"/>
    </source>
</evidence>
<reference evidence="7" key="1">
    <citation type="journal article" date="2019" name="Int. J. Syst. Evol. Microbiol.">
        <title>The Global Catalogue of Microorganisms (GCM) 10K type strain sequencing project: providing services to taxonomists for standard genome sequencing and annotation.</title>
        <authorList>
            <consortium name="The Broad Institute Genomics Platform"/>
            <consortium name="The Broad Institute Genome Sequencing Center for Infectious Disease"/>
            <person name="Wu L."/>
            <person name="Ma J."/>
        </authorList>
    </citation>
    <scope>NUCLEOTIDE SEQUENCE [LARGE SCALE GENOMIC DNA]</scope>
    <source>
        <strain evidence="7">JCM 16953</strain>
    </source>
</reference>
<dbReference type="SMART" id="SM01012">
    <property type="entry name" value="ANTAR"/>
    <property type="match status" value="1"/>
</dbReference>
<dbReference type="RefSeq" id="WP_344775988.1">
    <property type="nucleotide sequence ID" value="NZ_BAABAH010000008.1"/>
</dbReference>
<dbReference type="Gene3D" id="1.10.10.10">
    <property type="entry name" value="Winged helix-like DNA-binding domain superfamily/Winged helix DNA-binding domain"/>
    <property type="match status" value="1"/>
</dbReference>
<dbReference type="InterPro" id="IPR011006">
    <property type="entry name" value="CheY-like_superfamily"/>
</dbReference>
<evidence type="ECO:0000256" key="3">
    <source>
        <dbReference type="ARBA" id="ARBA00023015"/>
    </source>
</evidence>
<evidence type="ECO:0000259" key="5">
    <source>
        <dbReference type="PROSITE" id="PS50921"/>
    </source>
</evidence>
<evidence type="ECO:0000256" key="1">
    <source>
        <dbReference type="ARBA" id="ARBA00022679"/>
    </source>
</evidence>
<evidence type="ECO:0000313" key="7">
    <source>
        <dbReference type="Proteomes" id="UP001501821"/>
    </source>
</evidence>
<dbReference type="Pfam" id="PF13185">
    <property type="entry name" value="GAF_2"/>
    <property type="match status" value="1"/>
</dbReference>
<feature type="domain" description="ANTAR" evidence="5">
    <location>
        <begin position="157"/>
        <end position="218"/>
    </location>
</feature>
<keyword evidence="4" id="KW-0804">Transcription</keyword>
<keyword evidence="3" id="KW-0805">Transcription regulation</keyword>
<evidence type="ECO:0000256" key="2">
    <source>
        <dbReference type="ARBA" id="ARBA00022777"/>
    </source>
</evidence>
<dbReference type="PIRSF" id="PIRSF036625">
    <property type="entry name" value="GAF_ANTAR"/>
    <property type="match status" value="1"/>
</dbReference>
<organism evidence="6 7">
    <name type="scientific">Nocardioides panacisoli</name>
    <dbReference type="NCBI Taxonomy" id="627624"/>
    <lineage>
        <taxon>Bacteria</taxon>
        <taxon>Bacillati</taxon>
        <taxon>Actinomycetota</taxon>
        <taxon>Actinomycetes</taxon>
        <taxon>Propionibacteriales</taxon>
        <taxon>Nocardioidaceae</taxon>
        <taxon>Nocardioides</taxon>
    </lineage>
</organism>